<keyword evidence="4" id="KW-1185">Reference proteome</keyword>
<evidence type="ECO:0000256" key="1">
    <source>
        <dbReference type="SAM" id="MobiDB-lite"/>
    </source>
</evidence>
<dbReference type="AlphaFoldDB" id="A0A8J7L2G0"/>
<accession>A0A8J7L2G0</accession>
<reference evidence="3" key="1">
    <citation type="submission" date="2020-12" db="EMBL/GenBank/DDBJ databases">
        <title>M. sibirica DSM 26468T genome.</title>
        <authorList>
            <person name="Thieme N."/>
            <person name="Rettenmaier R."/>
            <person name="Zverlov V."/>
            <person name="Liebl W."/>
        </authorList>
    </citation>
    <scope>NUCLEOTIDE SEQUENCE</scope>
    <source>
        <strain evidence="3">DSM 26468</strain>
    </source>
</reference>
<dbReference type="InterPro" id="IPR036388">
    <property type="entry name" value="WH-like_DNA-bd_sf"/>
</dbReference>
<dbReference type="RefSeq" id="WP_197660748.1">
    <property type="nucleotide sequence ID" value="NZ_JAEAGR010000005.1"/>
</dbReference>
<dbReference type="InterPro" id="IPR005561">
    <property type="entry name" value="ANTAR"/>
</dbReference>
<evidence type="ECO:0000259" key="2">
    <source>
        <dbReference type="PROSITE" id="PS50921"/>
    </source>
</evidence>
<dbReference type="Pfam" id="PF03861">
    <property type="entry name" value="ANTAR"/>
    <property type="match status" value="1"/>
</dbReference>
<dbReference type="Proteomes" id="UP000623269">
    <property type="component" value="Unassembled WGS sequence"/>
</dbReference>
<evidence type="ECO:0000313" key="3">
    <source>
        <dbReference type="EMBL" id="MBH1940523.1"/>
    </source>
</evidence>
<feature type="compositionally biased region" description="Basic and acidic residues" evidence="1">
    <location>
        <begin position="121"/>
        <end position="134"/>
    </location>
</feature>
<proteinExistence type="predicted"/>
<dbReference type="SUPFAM" id="SSF52172">
    <property type="entry name" value="CheY-like"/>
    <property type="match status" value="1"/>
</dbReference>
<dbReference type="InterPro" id="IPR011006">
    <property type="entry name" value="CheY-like_superfamily"/>
</dbReference>
<feature type="region of interest" description="Disordered" evidence="1">
    <location>
        <begin position="114"/>
        <end position="134"/>
    </location>
</feature>
<dbReference type="GO" id="GO:0003723">
    <property type="term" value="F:RNA binding"/>
    <property type="evidence" value="ECO:0007669"/>
    <property type="project" value="InterPro"/>
</dbReference>
<evidence type="ECO:0000313" key="4">
    <source>
        <dbReference type="Proteomes" id="UP000623269"/>
    </source>
</evidence>
<protein>
    <submittedName>
        <fullName evidence="3">ANTAR domain-containing protein</fullName>
    </submittedName>
</protein>
<comment type="caution">
    <text evidence="3">The sequence shown here is derived from an EMBL/GenBank/DDBJ whole genome shotgun (WGS) entry which is preliminary data.</text>
</comment>
<feature type="domain" description="ANTAR" evidence="2">
    <location>
        <begin position="115"/>
        <end position="176"/>
    </location>
</feature>
<dbReference type="EMBL" id="JAEAGR010000005">
    <property type="protein sequence ID" value="MBH1940523.1"/>
    <property type="molecule type" value="Genomic_DNA"/>
</dbReference>
<dbReference type="PROSITE" id="PS50921">
    <property type="entry name" value="ANTAR"/>
    <property type="match status" value="1"/>
</dbReference>
<organism evidence="3 4">
    <name type="scientific">Mobilitalea sibirica</name>
    <dbReference type="NCBI Taxonomy" id="1462919"/>
    <lineage>
        <taxon>Bacteria</taxon>
        <taxon>Bacillati</taxon>
        <taxon>Bacillota</taxon>
        <taxon>Clostridia</taxon>
        <taxon>Lachnospirales</taxon>
        <taxon>Lachnospiraceae</taxon>
        <taxon>Mobilitalea</taxon>
    </lineage>
</organism>
<dbReference type="Gene3D" id="1.10.10.10">
    <property type="entry name" value="Winged helix-like DNA-binding domain superfamily/Winged helix DNA-binding domain"/>
    <property type="match status" value="1"/>
</dbReference>
<gene>
    <name evidence="3" type="ORF">I5677_06445</name>
</gene>
<sequence length="181" mass="21051">MFSIIVGFPKYEDAASIKNVLVRNGYNVSEPCTLGAQIVTLANDLDEGIVVCGYRFSDMHYSELNNYLPKGFEMLLVASPQKLEYSQENIVCLRMPVKTHDLLNTLQMMTYQYQRRKKKEKDKPKTRTEEEKNTIEKAKLILMDRNNLTEEEAHRYLQKNSMDSGTNMVEMAEIVIRMFYS</sequence>
<dbReference type="SMART" id="SM01012">
    <property type="entry name" value="ANTAR"/>
    <property type="match status" value="1"/>
</dbReference>
<name>A0A8J7L2G0_9FIRM</name>